<dbReference type="EnsemblPlants" id="ORUFI01G43180.1">
    <property type="protein sequence ID" value="ORUFI01G43180.1"/>
    <property type="gene ID" value="ORUFI01G43180"/>
</dbReference>
<evidence type="ECO:0000313" key="2">
    <source>
        <dbReference type="Proteomes" id="UP000008022"/>
    </source>
</evidence>
<dbReference type="Gramene" id="ORUFI01G43180.1">
    <property type="protein sequence ID" value="ORUFI01G43180.1"/>
    <property type="gene ID" value="ORUFI01G43180"/>
</dbReference>
<dbReference type="HOGENOM" id="CLU_154137_0_0_1"/>
<proteinExistence type="predicted"/>
<evidence type="ECO:0000313" key="1">
    <source>
        <dbReference type="EnsemblPlants" id="ORUFI01G43180.1"/>
    </source>
</evidence>
<sequence>MYGSLRRGGGGYMKVAVLEFNKSVRKYPKRGKATTPTPILKILPSLSNKYPKRRKITTPTPITFIYYEISKEGKDNNTNTNVTYSDIMQQEQFAVAEISRISDTKTLMEQNLCNLKKAIKSPSSDNLRRIVALTRRIGELEEDRTLHCS</sequence>
<reference evidence="1" key="2">
    <citation type="submission" date="2015-06" db="UniProtKB">
        <authorList>
            <consortium name="EnsemblPlants"/>
        </authorList>
    </citation>
    <scope>IDENTIFICATION</scope>
</reference>
<accession>A0A0E0N606</accession>
<reference evidence="2" key="1">
    <citation type="submission" date="2013-06" db="EMBL/GenBank/DDBJ databases">
        <authorList>
            <person name="Zhao Q."/>
        </authorList>
    </citation>
    <scope>NUCLEOTIDE SEQUENCE</scope>
    <source>
        <strain evidence="2">cv. W1943</strain>
    </source>
</reference>
<organism evidence="1 2">
    <name type="scientific">Oryza rufipogon</name>
    <name type="common">Brownbeard rice</name>
    <name type="synonym">Asian wild rice</name>
    <dbReference type="NCBI Taxonomy" id="4529"/>
    <lineage>
        <taxon>Eukaryota</taxon>
        <taxon>Viridiplantae</taxon>
        <taxon>Streptophyta</taxon>
        <taxon>Embryophyta</taxon>
        <taxon>Tracheophyta</taxon>
        <taxon>Spermatophyta</taxon>
        <taxon>Magnoliopsida</taxon>
        <taxon>Liliopsida</taxon>
        <taxon>Poales</taxon>
        <taxon>Poaceae</taxon>
        <taxon>BOP clade</taxon>
        <taxon>Oryzoideae</taxon>
        <taxon>Oryzeae</taxon>
        <taxon>Oryzinae</taxon>
        <taxon>Oryza</taxon>
    </lineage>
</organism>
<protein>
    <submittedName>
        <fullName evidence="1">Uncharacterized protein</fullName>
    </submittedName>
</protein>
<dbReference type="Proteomes" id="UP000008022">
    <property type="component" value="Unassembled WGS sequence"/>
</dbReference>
<dbReference type="AlphaFoldDB" id="A0A0E0N606"/>
<keyword evidence="2" id="KW-1185">Reference proteome</keyword>
<dbReference type="OMA" id="GGGYMKV"/>
<name>A0A0E0N606_ORYRU</name>